<dbReference type="SMART" id="SM00320">
    <property type="entry name" value="WD40"/>
    <property type="match status" value="4"/>
</dbReference>
<keyword evidence="1" id="KW-0833">Ubl conjugation pathway</keyword>
<dbReference type="EMBL" id="CP071091">
    <property type="protein sequence ID" value="QSQ10977.1"/>
    <property type="molecule type" value="Genomic_DNA"/>
</dbReference>
<dbReference type="SUPFAM" id="SSF50998">
    <property type="entry name" value="Quinoprotein alcohol dehydrogenase-like"/>
    <property type="match status" value="1"/>
</dbReference>
<dbReference type="InterPro" id="IPR024977">
    <property type="entry name" value="Apc4-like_WD40_dom"/>
</dbReference>
<dbReference type="InterPro" id="IPR001680">
    <property type="entry name" value="WD40_rpt"/>
</dbReference>
<keyword evidence="4" id="KW-1185">Reference proteome</keyword>
<evidence type="ECO:0000259" key="2">
    <source>
        <dbReference type="Pfam" id="PF12894"/>
    </source>
</evidence>
<evidence type="ECO:0000313" key="4">
    <source>
        <dbReference type="Proteomes" id="UP000663090"/>
    </source>
</evidence>
<organism evidence="3 4">
    <name type="scientific">Myxococcus landrumensis</name>
    <dbReference type="NCBI Taxonomy" id="2813577"/>
    <lineage>
        <taxon>Bacteria</taxon>
        <taxon>Pseudomonadati</taxon>
        <taxon>Myxococcota</taxon>
        <taxon>Myxococcia</taxon>
        <taxon>Myxococcales</taxon>
        <taxon>Cystobacterineae</taxon>
        <taxon>Myxococcaceae</taxon>
        <taxon>Myxococcus</taxon>
    </lineage>
</organism>
<protein>
    <recommendedName>
        <fullName evidence="2">Anaphase-promoting complex subunit 4-like WD40 domain-containing protein</fullName>
    </recommendedName>
</protein>
<dbReference type="InterPro" id="IPR051983">
    <property type="entry name" value="WSB_SOCS-box_domain"/>
</dbReference>
<name>A0ABX7MX14_9BACT</name>
<gene>
    <name evidence="3" type="ORF">JY572_21380</name>
</gene>
<dbReference type="InterPro" id="IPR015943">
    <property type="entry name" value="WD40/YVTN_repeat-like_dom_sf"/>
</dbReference>
<accession>A0ABX7MX14</accession>
<reference evidence="3 4" key="1">
    <citation type="submission" date="2021-02" db="EMBL/GenBank/DDBJ databases">
        <title>De Novo genome assembly of isolated myxobacteria.</title>
        <authorList>
            <person name="Stevens D.C."/>
        </authorList>
    </citation>
    <scope>NUCLEOTIDE SEQUENCE [LARGE SCALE GENOMIC DNA]</scope>
    <source>
        <strain evidence="3 4">SCHIC003</strain>
    </source>
</reference>
<dbReference type="Gene3D" id="2.130.10.10">
    <property type="entry name" value="YVTN repeat-like/Quinoprotein amine dehydrogenase"/>
    <property type="match status" value="2"/>
</dbReference>
<feature type="domain" description="Anaphase-promoting complex subunit 4-like WD40" evidence="2">
    <location>
        <begin position="202"/>
        <end position="241"/>
    </location>
</feature>
<dbReference type="RefSeq" id="WP_206712737.1">
    <property type="nucleotide sequence ID" value="NZ_CP071091.1"/>
</dbReference>
<dbReference type="Pfam" id="PF12894">
    <property type="entry name" value="ANAPC4_WD40"/>
    <property type="match status" value="2"/>
</dbReference>
<dbReference type="Proteomes" id="UP000663090">
    <property type="component" value="Chromosome"/>
</dbReference>
<dbReference type="PANTHER" id="PTHR15622:SF2">
    <property type="entry name" value="U4_U6 SMALL NUCLEAR RIBONUCLEOPROTEIN PRP4"/>
    <property type="match status" value="1"/>
</dbReference>
<evidence type="ECO:0000313" key="3">
    <source>
        <dbReference type="EMBL" id="QSQ10977.1"/>
    </source>
</evidence>
<proteinExistence type="predicted"/>
<dbReference type="PANTHER" id="PTHR15622">
    <property type="entry name" value="WD40 REPEAT PROTEIN"/>
    <property type="match status" value="1"/>
</dbReference>
<sequence>MTSPTLTSDNASRLMRLRQFGPRLTAPGFRGQSLAFDAQGRHLASMGRGAEGTLQWWELRDDHPRACANHSVTRGTDVGFLAGGDLLVSLTLQGVLQAWSTADGTLRHELRLDAIGLELGVALQGDLVLVTSPRGHALLWDARRGERVLELENASTPLQCCALSPDGRLAVAGTREPGNLPGMLRFWETRTGAALPAIDLDAHSVKAMAFEPSGERLAVATSENQIHLIEASSRKRLRTLESPPVGTHGLSFSPDGSLLAVACAMAAFVVLRTRDGQQLFSHSDTNDMQASSALFSPDGRTLVWGQGDGTVGVWGVAPEHSVTP</sequence>
<evidence type="ECO:0000256" key="1">
    <source>
        <dbReference type="ARBA" id="ARBA00022786"/>
    </source>
</evidence>
<dbReference type="InterPro" id="IPR011047">
    <property type="entry name" value="Quinoprotein_ADH-like_sf"/>
</dbReference>
<feature type="domain" description="Anaphase-promoting complex subunit 4-like WD40" evidence="2">
    <location>
        <begin position="250"/>
        <end position="315"/>
    </location>
</feature>